<proteinExistence type="inferred from homology"/>
<evidence type="ECO:0000313" key="11">
    <source>
        <dbReference type="Ensembl" id="ENSNGAP00000009936.1"/>
    </source>
</evidence>
<dbReference type="Pfam" id="PF15754">
    <property type="entry name" value="SPESP1"/>
    <property type="match status" value="1"/>
</dbReference>
<dbReference type="Proteomes" id="UP000694381">
    <property type="component" value="Unassembled WGS sequence"/>
</dbReference>
<evidence type="ECO:0000313" key="12">
    <source>
        <dbReference type="Proteomes" id="UP000694381"/>
    </source>
</evidence>
<evidence type="ECO:0000256" key="3">
    <source>
        <dbReference type="ARBA" id="ARBA00020783"/>
    </source>
</evidence>
<keyword evidence="12" id="KW-1185">Reference proteome</keyword>
<feature type="compositionally biased region" description="Polar residues" evidence="9">
    <location>
        <begin position="149"/>
        <end position="162"/>
    </location>
</feature>
<dbReference type="GO" id="GO:0007342">
    <property type="term" value="P:fusion of sperm to egg plasma membrane involved in single fertilization"/>
    <property type="evidence" value="ECO:0007669"/>
    <property type="project" value="Ensembl"/>
</dbReference>
<dbReference type="GeneID" id="103736911"/>
<evidence type="ECO:0000256" key="7">
    <source>
        <dbReference type="ARBA" id="ARBA00023329"/>
    </source>
</evidence>
<protein>
    <recommendedName>
        <fullName evidence="3">Sperm equatorial segment protein 1</fullName>
    </recommendedName>
</protein>
<dbReference type="GeneTree" id="ENSGT00390000005362"/>
<evidence type="ECO:0000256" key="8">
    <source>
        <dbReference type="ARBA" id="ARBA00025763"/>
    </source>
</evidence>
<dbReference type="GO" id="GO:0072686">
    <property type="term" value="C:mitotic spindle"/>
    <property type="evidence" value="ECO:0007669"/>
    <property type="project" value="Ensembl"/>
</dbReference>
<evidence type="ECO:0000256" key="9">
    <source>
        <dbReference type="SAM" id="MobiDB-lite"/>
    </source>
</evidence>
<accession>A0A8C6QXW7</accession>
<comment type="subcellular location">
    <subcellularLocation>
        <location evidence="2">Cytoplasmic vesicle</location>
        <location evidence="2">Secretory vesicle</location>
        <location evidence="2">Acrosome</location>
    </subcellularLocation>
</comment>
<dbReference type="Ensembl" id="ENSNGAT00000015454.1">
    <property type="protein sequence ID" value="ENSNGAP00000009936.1"/>
    <property type="gene ID" value="ENSNGAG00000012498.1"/>
</dbReference>
<dbReference type="AlphaFoldDB" id="A0A8C6QXW7"/>
<dbReference type="InterPro" id="IPR026743">
    <property type="entry name" value="Equatorial_segment"/>
</dbReference>
<comment type="function">
    <text evidence="1">Involved in fertilization ability of sperm.</text>
</comment>
<evidence type="ECO:0000256" key="5">
    <source>
        <dbReference type="ARBA" id="ARBA00022729"/>
    </source>
</evidence>
<sequence length="357" mass="40641">MKPVVLVVLWLWPLSLLAYPSITVLPDEEQHLNHYVQVLQNLILSVPTREQTSETKSSSPNDDTPQPRSLKPESMGTPGVTPENNVLRPHSEETTTLATSGFPLGVERKSTQRTPFWSIRPNNVSVVLRSDEPYIEKEEPEPEPEPEQLRTSTEPPSPTTGVTEPWVSTQVTVTTRSTNMDVSPDTEDVPQLSGDSKDENLEELAEHDPHSMRHEEILRKISNIKAQIQQGPLGIGTNPEYKEYIQVSREHLKRSLALAAAAEHKLEQMYRSQVFPDRRTSYHIDDLETVINMLYNSRSKLSEYFSIKHIPPELREKATTVFSKLKRILCTDQIENHNHIRKLLSNNIKLLNLLDVS</sequence>
<organism evidence="11 12">
    <name type="scientific">Nannospalax galili</name>
    <name type="common">Northern Israeli blind subterranean mole rat</name>
    <name type="synonym">Spalax galili</name>
    <dbReference type="NCBI Taxonomy" id="1026970"/>
    <lineage>
        <taxon>Eukaryota</taxon>
        <taxon>Metazoa</taxon>
        <taxon>Chordata</taxon>
        <taxon>Craniata</taxon>
        <taxon>Vertebrata</taxon>
        <taxon>Euteleostomi</taxon>
        <taxon>Mammalia</taxon>
        <taxon>Eutheria</taxon>
        <taxon>Euarchontoglires</taxon>
        <taxon>Glires</taxon>
        <taxon>Rodentia</taxon>
        <taxon>Myomorpha</taxon>
        <taxon>Muroidea</taxon>
        <taxon>Spalacidae</taxon>
        <taxon>Spalacinae</taxon>
        <taxon>Nannospalax</taxon>
    </lineage>
</organism>
<dbReference type="GO" id="GO:0001669">
    <property type="term" value="C:acrosomal vesicle"/>
    <property type="evidence" value="ECO:0007669"/>
    <property type="project" value="UniProtKB-SubCell"/>
</dbReference>
<dbReference type="OrthoDB" id="9530574at2759"/>
<feature type="compositionally biased region" description="Polar residues" evidence="9">
    <location>
        <begin position="49"/>
        <end position="67"/>
    </location>
</feature>
<feature type="region of interest" description="Disordered" evidence="9">
    <location>
        <begin position="49"/>
        <end position="106"/>
    </location>
</feature>
<name>A0A8C6QXW7_NANGA</name>
<evidence type="ECO:0000256" key="1">
    <source>
        <dbReference type="ARBA" id="ARBA00003615"/>
    </source>
</evidence>
<feature type="region of interest" description="Disordered" evidence="9">
    <location>
        <begin position="130"/>
        <end position="164"/>
    </location>
</feature>
<feature type="region of interest" description="Disordered" evidence="9">
    <location>
        <begin position="177"/>
        <end position="199"/>
    </location>
</feature>
<feature type="chain" id="PRO_5034190753" description="Sperm equatorial segment protein 1" evidence="10">
    <location>
        <begin position="19"/>
        <end position="357"/>
    </location>
</feature>
<keyword evidence="5 10" id="KW-0732">Signal</keyword>
<gene>
    <name evidence="11" type="primary">Spesp1</name>
</gene>
<evidence type="ECO:0000256" key="10">
    <source>
        <dbReference type="SAM" id="SignalP"/>
    </source>
</evidence>
<keyword evidence="7" id="KW-0968">Cytoplasmic vesicle</keyword>
<dbReference type="GO" id="GO:0007340">
    <property type="term" value="P:acrosome reaction"/>
    <property type="evidence" value="ECO:0007669"/>
    <property type="project" value="Ensembl"/>
</dbReference>
<dbReference type="GO" id="GO:0045171">
    <property type="term" value="C:intercellular bridge"/>
    <property type="evidence" value="ECO:0007669"/>
    <property type="project" value="Ensembl"/>
</dbReference>
<dbReference type="GO" id="GO:0035036">
    <property type="term" value="P:sperm-egg recognition"/>
    <property type="evidence" value="ECO:0007669"/>
    <property type="project" value="Ensembl"/>
</dbReference>
<dbReference type="CTD" id="246777"/>
<reference evidence="11" key="2">
    <citation type="submission" date="2025-09" db="UniProtKB">
        <authorList>
            <consortium name="Ensembl"/>
        </authorList>
    </citation>
    <scope>IDENTIFICATION</scope>
</reference>
<keyword evidence="6" id="KW-0325">Glycoprotein</keyword>
<comment type="similarity">
    <text evidence="8">Belongs to the SPESP1 family.</text>
</comment>
<dbReference type="OMA" id="TESTAFW"/>
<keyword evidence="4" id="KW-0217">Developmental protein</keyword>
<evidence type="ECO:0000256" key="4">
    <source>
        <dbReference type="ARBA" id="ARBA00022473"/>
    </source>
</evidence>
<evidence type="ECO:0000256" key="6">
    <source>
        <dbReference type="ARBA" id="ARBA00023180"/>
    </source>
</evidence>
<dbReference type="RefSeq" id="XP_029420965.1">
    <property type="nucleotide sequence ID" value="XM_029565105.1"/>
</dbReference>
<evidence type="ECO:0000256" key="2">
    <source>
        <dbReference type="ARBA" id="ARBA00004218"/>
    </source>
</evidence>
<dbReference type="PANTHER" id="PTHR31667">
    <property type="entry name" value="SPERM EQUATORIAL SEGMENT PROTEIN 1"/>
    <property type="match status" value="1"/>
</dbReference>
<reference evidence="11" key="1">
    <citation type="submission" date="2025-08" db="UniProtKB">
        <authorList>
            <consortium name="Ensembl"/>
        </authorList>
    </citation>
    <scope>IDENTIFICATION</scope>
</reference>
<dbReference type="PANTHER" id="PTHR31667:SF2">
    <property type="entry name" value="SPERM EQUATORIAL SEGMENT PROTEIN 1"/>
    <property type="match status" value="1"/>
</dbReference>
<feature type="signal peptide" evidence="10">
    <location>
        <begin position="1"/>
        <end position="18"/>
    </location>
</feature>